<proteinExistence type="predicted"/>
<organism evidence="5 6">
    <name type="scientific">Arthrobotrys musiformis</name>
    <dbReference type="NCBI Taxonomy" id="47236"/>
    <lineage>
        <taxon>Eukaryota</taxon>
        <taxon>Fungi</taxon>
        <taxon>Dikarya</taxon>
        <taxon>Ascomycota</taxon>
        <taxon>Pezizomycotina</taxon>
        <taxon>Orbiliomycetes</taxon>
        <taxon>Orbiliales</taxon>
        <taxon>Orbiliaceae</taxon>
        <taxon>Arthrobotrys</taxon>
    </lineage>
</organism>
<name>A0AAV9VWE0_9PEZI</name>
<dbReference type="SUPFAM" id="SSF48403">
    <property type="entry name" value="Ankyrin repeat"/>
    <property type="match status" value="1"/>
</dbReference>
<feature type="compositionally biased region" description="Basic and acidic residues" evidence="4">
    <location>
        <begin position="355"/>
        <end position="374"/>
    </location>
</feature>
<reference evidence="5 6" key="1">
    <citation type="submission" date="2023-08" db="EMBL/GenBank/DDBJ databases">
        <authorList>
            <person name="Palmer J.M."/>
        </authorList>
    </citation>
    <scope>NUCLEOTIDE SEQUENCE [LARGE SCALE GENOMIC DNA]</scope>
    <source>
        <strain evidence="5 6">TWF481</strain>
    </source>
</reference>
<feature type="region of interest" description="Disordered" evidence="4">
    <location>
        <begin position="1"/>
        <end position="75"/>
    </location>
</feature>
<evidence type="ECO:0000256" key="2">
    <source>
        <dbReference type="ARBA" id="ARBA00023043"/>
    </source>
</evidence>
<evidence type="ECO:0000256" key="4">
    <source>
        <dbReference type="SAM" id="MobiDB-lite"/>
    </source>
</evidence>
<dbReference type="InterPro" id="IPR002110">
    <property type="entry name" value="Ankyrin_rpt"/>
</dbReference>
<dbReference type="PANTHER" id="PTHR24178:SF41">
    <property type="entry name" value="ANKYRIN-2 ISOFORM X1"/>
    <property type="match status" value="1"/>
</dbReference>
<evidence type="ECO:0000256" key="1">
    <source>
        <dbReference type="ARBA" id="ARBA00022737"/>
    </source>
</evidence>
<feature type="region of interest" description="Disordered" evidence="4">
    <location>
        <begin position="348"/>
        <end position="396"/>
    </location>
</feature>
<protein>
    <submittedName>
        <fullName evidence="5">Uncharacterized protein</fullName>
    </submittedName>
</protein>
<feature type="compositionally biased region" description="Basic and acidic residues" evidence="4">
    <location>
        <begin position="66"/>
        <end position="75"/>
    </location>
</feature>
<feature type="compositionally biased region" description="Polar residues" evidence="4">
    <location>
        <begin position="51"/>
        <end position="65"/>
    </location>
</feature>
<dbReference type="PANTHER" id="PTHR24178">
    <property type="entry name" value="MOLTING PROTEIN MLT-4"/>
    <property type="match status" value="1"/>
</dbReference>
<dbReference type="Gene3D" id="1.25.40.10">
    <property type="entry name" value="Tetratricopeptide repeat domain"/>
    <property type="match status" value="1"/>
</dbReference>
<dbReference type="Gene3D" id="1.25.40.20">
    <property type="entry name" value="Ankyrin repeat-containing domain"/>
    <property type="match status" value="1"/>
</dbReference>
<accession>A0AAV9VWE0</accession>
<sequence>MQQSTQEGGERRRRRTSRHHAPSDTPLEKTPQKSRSHVPENQKINEVPVTTAETTAKNDTGQTLENQRRDPHRPVYHETMVTYSATTLSFDNSVGLAGRGESASLEISQGVRSMGLNEHGEARVTGFETVSKVESRYIKSSGTDPKYETEGTRSNNTPSHSESTLHTAATVRSSDFQDDEDEDEAFEFERMAFSFEKARTHFEACDWANAELYLSAVITMLDTYPKFEARIQGGDRFTIMSILVKCQANLNKWEEVLKNIDIVAESAKISKNLPTSLQSIMGTLETQRAMAHLELGNLESARGACKKAVRIRREDLRIRESVELMVEILGKMGSDYNVEAEFYKSLVPGGLEPKLPPEETPREGLEREGGERGLPRHQASQGNTAWQEEDQKTVNSTSTFLGDIDIDTGEAATRRSTTSYPLEISPSRAESRSTGFSVEVGRPNKNEDAIDVVSRATSSQDPDGWLVELLTESCLEIATDAEGAKRLVSTTRRKHYQDGVSISSDLLHHWVTMLMTKEGPEAVELLKLFLPYYGDQIFKLQINDIWFRDIGDSGNIVHYATVLNQPEKLGLILDYKPGAVNSLTKKKYSALHIAARGEHVGLKVLHTLFDHGAEMPPWWSGYEGRTRFGARSKPENPILHMAIVKEMGERDIEKLILLLKKGADINARDFFYKTPLMKAVHCSDIKVMKILLMWGADVNLETLDRQENALHMAAKYYNDIDAPAGSSTLEDAIERINKLLVYGANKNEKSWMKRRPVDYVTSQARLKLLSGKLK</sequence>
<keyword evidence="1" id="KW-0677">Repeat</keyword>
<evidence type="ECO:0000313" key="6">
    <source>
        <dbReference type="Proteomes" id="UP001370758"/>
    </source>
</evidence>
<dbReference type="SMART" id="SM00248">
    <property type="entry name" value="ANK"/>
    <property type="match status" value="5"/>
</dbReference>
<dbReference type="InterPro" id="IPR036770">
    <property type="entry name" value="Ankyrin_rpt-contain_sf"/>
</dbReference>
<keyword evidence="2 3" id="KW-0040">ANK repeat</keyword>
<feature type="region of interest" description="Disordered" evidence="4">
    <location>
        <begin position="138"/>
        <end position="180"/>
    </location>
</feature>
<evidence type="ECO:0000313" key="5">
    <source>
        <dbReference type="EMBL" id="KAK6496819.1"/>
    </source>
</evidence>
<dbReference type="Pfam" id="PF12796">
    <property type="entry name" value="Ank_2"/>
    <property type="match status" value="1"/>
</dbReference>
<feature type="compositionally biased region" description="Basic residues" evidence="4">
    <location>
        <begin position="11"/>
        <end position="20"/>
    </location>
</feature>
<dbReference type="InterPro" id="IPR011990">
    <property type="entry name" value="TPR-like_helical_dom_sf"/>
</dbReference>
<gene>
    <name evidence="5" type="ORF">TWF481_001804</name>
</gene>
<comment type="caution">
    <text evidence="5">The sequence shown here is derived from an EMBL/GenBank/DDBJ whole genome shotgun (WGS) entry which is preliminary data.</text>
</comment>
<feature type="repeat" description="ANK" evidence="3">
    <location>
        <begin position="671"/>
        <end position="703"/>
    </location>
</feature>
<dbReference type="PROSITE" id="PS50088">
    <property type="entry name" value="ANK_REPEAT"/>
    <property type="match status" value="1"/>
</dbReference>
<dbReference type="EMBL" id="JAVHJL010000010">
    <property type="protein sequence ID" value="KAK6496819.1"/>
    <property type="molecule type" value="Genomic_DNA"/>
</dbReference>
<dbReference type="SUPFAM" id="SSF48452">
    <property type="entry name" value="TPR-like"/>
    <property type="match status" value="1"/>
</dbReference>
<dbReference type="Proteomes" id="UP001370758">
    <property type="component" value="Unassembled WGS sequence"/>
</dbReference>
<feature type="compositionally biased region" description="Polar residues" evidence="4">
    <location>
        <begin position="152"/>
        <end position="174"/>
    </location>
</feature>
<keyword evidence="6" id="KW-1185">Reference proteome</keyword>
<evidence type="ECO:0000256" key="3">
    <source>
        <dbReference type="PROSITE-ProRule" id="PRU00023"/>
    </source>
</evidence>
<dbReference type="AlphaFoldDB" id="A0AAV9VWE0"/>